<dbReference type="InterPro" id="IPR017927">
    <property type="entry name" value="FAD-bd_FR_type"/>
</dbReference>
<evidence type="ECO:0000256" key="1">
    <source>
        <dbReference type="SAM" id="MobiDB-lite"/>
    </source>
</evidence>
<dbReference type="SUPFAM" id="SSF52343">
    <property type="entry name" value="Ferredoxin reductase-like, C-terminal NADP-linked domain"/>
    <property type="match status" value="1"/>
</dbReference>
<dbReference type="PANTHER" id="PTHR42815:SF2">
    <property type="entry name" value="FAD-BINDING, PUTATIVE (AFU_ORTHOLOGUE AFUA_6G07600)-RELATED"/>
    <property type="match status" value="1"/>
</dbReference>
<dbReference type="InterPro" id="IPR039261">
    <property type="entry name" value="FNR_nucleotide-bd"/>
</dbReference>
<keyword evidence="4" id="KW-1185">Reference proteome</keyword>
<dbReference type="GO" id="GO:0016491">
    <property type="term" value="F:oxidoreductase activity"/>
    <property type="evidence" value="ECO:0007669"/>
    <property type="project" value="InterPro"/>
</dbReference>
<gene>
    <name evidence="3" type="ORF">C7999DRAFT_40287</name>
</gene>
<dbReference type="AlphaFoldDB" id="A0AAN7CUF7"/>
<reference evidence="3" key="2">
    <citation type="submission" date="2023-05" db="EMBL/GenBank/DDBJ databases">
        <authorList>
            <consortium name="Lawrence Berkeley National Laboratory"/>
            <person name="Steindorff A."/>
            <person name="Hensen N."/>
            <person name="Bonometti L."/>
            <person name="Westerberg I."/>
            <person name="Brannstrom I.O."/>
            <person name="Guillou S."/>
            <person name="Cros-Aarteil S."/>
            <person name="Calhoun S."/>
            <person name="Haridas S."/>
            <person name="Kuo A."/>
            <person name="Mondo S."/>
            <person name="Pangilinan J."/>
            <person name="Riley R."/>
            <person name="Labutti K."/>
            <person name="Andreopoulos B."/>
            <person name="Lipzen A."/>
            <person name="Chen C."/>
            <person name="Yanf M."/>
            <person name="Daum C."/>
            <person name="Ng V."/>
            <person name="Clum A."/>
            <person name="Ohm R."/>
            <person name="Martin F."/>
            <person name="Silar P."/>
            <person name="Natvig D."/>
            <person name="Lalanne C."/>
            <person name="Gautier V."/>
            <person name="Ament-Velasquez S.L."/>
            <person name="Kruys A."/>
            <person name="Hutchinson M.I."/>
            <person name="Powell A.J."/>
            <person name="Barry K."/>
            <person name="Miller A.N."/>
            <person name="Grigoriev I.V."/>
            <person name="Debuchy R."/>
            <person name="Gladieux P."/>
            <person name="Thoren M.H."/>
            <person name="Johannesson H."/>
        </authorList>
    </citation>
    <scope>NUCLEOTIDE SEQUENCE</scope>
    <source>
        <strain evidence="3">CBS 359.72</strain>
    </source>
</reference>
<dbReference type="EMBL" id="MU857636">
    <property type="protein sequence ID" value="KAK4248544.1"/>
    <property type="molecule type" value="Genomic_DNA"/>
</dbReference>
<proteinExistence type="predicted"/>
<comment type="caution">
    <text evidence="3">The sequence shown here is derived from an EMBL/GenBank/DDBJ whole genome shotgun (WGS) entry which is preliminary data.</text>
</comment>
<reference evidence="3" key="1">
    <citation type="journal article" date="2023" name="Mol. Phylogenet. Evol.">
        <title>Genome-scale phylogeny and comparative genomics of the fungal order Sordariales.</title>
        <authorList>
            <person name="Hensen N."/>
            <person name="Bonometti L."/>
            <person name="Westerberg I."/>
            <person name="Brannstrom I.O."/>
            <person name="Guillou S."/>
            <person name="Cros-Aarteil S."/>
            <person name="Calhoun S."/>
            <person name="Haridas S."/>
            <person name="Kuo A."/>
            <person name="Mondo S."/>
            <person name="Pangilinan J."/>
            <person name="Riley R."/>
            <person name="LaButti K."/>
            <person name="Andreopoulos B."/>
            <person name="Lipzen A."/>
            <person name="Chen C."/>
            <person name="Yan M."/>
            <person name="Daum C."/>
            <person name="Ng V."/>
            <person name="Clum A."/>
            <person name="Steindorff A."/>
            <person name="Ohm R.A."/>
            <person name="Martin F."/>
            <person name="Silar P."/>
            <person name="Natvig D.O."/>
            <person name="Lalanne C."/>
            <person name="Gautier V."/>
            <person name="Ament-Velasquez S.L."/>
            <person name="Kruys A."/>
            <person name="Hutchinson M.I."/>
            <person name="Powell A.J."/>
            <person name="Barry K."/>
            <person name="Miller A.N."/>
            <person name="Grigoriev I.V."/>
            <person name="Debuchy R."/>
            <person name="Gladieux P."/>
            <person name="Hiltunen Thoren M."/>
            <person name="Johannesson H."/>
        </authorList>
    </citation>
    <scope>NUCLEOTIDE SEQUENCE</scope>
    <source>
        <strain evidence="3">CBS 359.72</strain>
    </source>
</reference>
<protein>
    <recommendedName>
        <fullName evidence="2">FAD-binding FR-type domain-containing protein</fullName>
    </recommendedName>
</protein>
<dbReference type="Proteomes" id="UP001303647">
    <property type="component" value="Unassembled WGS sequence"/>
</dbReference>
<dbReference type="PROSITE" id="PS51384">
    <property type="entry name" value="FAD_FR"/>
    <property type="match status" value="1"/>
</dbReference>
<dbReference type="PANTHER" id="PTHR42815">
    <property type="entry name" value="FAD-BINDING, PUTATIVE (AFU_ORTHOLOGUE AFUA_6G07600)-RELATED"/>
    <property type="match status" value="1"/>
</dbReference>
<feature type="domain" description="FAD-binding FR-type" evidence="2">
    <location>
        <begin position="348"/>
        <end position="516"/>
    </location>
</feature>
<feature type="region of interest" description="Disordered" evidence="1">
    <location>
        <begin position="435"/>
        <end position="456"/>
    </location>
</feature>
<name>A0AAN7CUF7_9PEZI</name>
<organism evidence="3 4">
    <name type="scientific">Corynascus novoguineensis</name>
    <dbReference type="NCBI Taxonomy" id="1126955"/>
    <lineage>
        <taxon>Eukaryota</taxon>
        <taxon>Fungi</taxon>
        <taxon>Dikarya</taxon>
        <taxon>Ascomycota</taxon>
        <taxon>Pezizomycotina</taxon>
        <taxon>Sordariomycetes</taxon>
        <taxon>Sordariomycetidae</taxon>
        <taxon>Sordariales</taxon>
        <taxon>Chaetomiaceae</taxon>
        <taxon>Corynascus</taxon>
    </lineage>
</organism>
<dbReference type="Gene3D" id="3.40.50.80">
    <property type="entry name" value="Nucleotide-binding domain of ferredoxin-NADP reductase (FNR) module"/>
    <property type="match status" value="1"/>
</dbReference>
<dbReference type="InterPro" id="IPR012349">
    <property type="entry name" value="Split_barrel_FMN-bd"/>
</dbReference>
<evidence type="ECO:0000313" key="4">
    <source>
        <dbReference type="Proteomes" id="UP001303647"/>
    </source>
</evidence>
<sequence length="667" mass="71642">MTTLLENHNGWHAGERAVHTLLKVPTSERKNPTAAGLPLPYANRVTTSPLVAIGTLDDEGRPWTSIWGGERGFARTVTQGILGVQSLVDKINDPVLQALVGRAVEGELVKPEDGKVISALSIDLERRDRVKLAGKMVVGTVTERPGNNITGEAQLAMHVQESLGNCPKYLNKKTIRAHVPSPQHVSSSLPLPPEALALIQEADMFFLSSTNGQTMDTNHRGGSAGFVRVVSNSADGVTLVYPEYSGNRLYQTLGNLHINPLVGIAIPDYTTSDILYLTGSSQLLIGPAAASVLPHTNLAVKITVHAARFIRDGLPFRGTPGEPSPYNPPVRRLATETLSLPSAPPATASPIGTLILTRRDLLTPSIARLTFLFRPSRGDGQRPLVVGRQWWRPGQHVTLSFAAELDQGYSHMRDSDPQSLNDDFVRTFTISSPPPLPLIIPSERENKSEEKEKEKEVQLELTVRRRGAATGLLFAQHLGPTHPPLEIEVLAVGGGEEEERFLIPLAGGGKGGASLLGGETGTEGEKDSGKKAVFVAGGIGITPLLAQAPGVLAASSSASEAALEVLWSLRGEDLPLAVDSFERIPGLGDVTKVFVTGDVKGVDDTVLARLRALVARVDVRRMGREDVLGARDSLRGTKYFACASPGMLKSILTWLEDEDVAFENFEY</sequence>
<evidence type="ECO:0000313" key="3">
    <source>
        <dbReference type="EMBL" id="KAK4248544.1"/>
    </source>
</evidence>
<accession>A0AAN7CUF7</accession>
<evidence type="ECO:0000259" key="2">
    <source>
        <dbReference type="PROSITE" id="PS51384"/>
    </source>
</evidence>
<feature type="compositionally biased region" description="Basic and acidic residues" evidence="1">
    <location>
        <begin position="442"/>
        <end position="456"/>
    </location>
</feature>
<dbReference type="Gene3D" id="2.30.110.10">
    <property type="entry name" value="Electron Transport, Fmn-binding Protein, Chain A"/>
    <property type="match status" value="1"/>
</dbReference>